<evidence type="ECO:0000259" key="1">
    <source>
        <dbReference type="Pfam" id="PF12705"/>
    </source>
</evidence>
<dbReference type="SUPFAM" id="SSF52980">
    <property type="entry name" value="Restriction endonuclease-like"/>
    <property type="match status" value="1"/>
</dbReference>
<keyword evidence="2" id="KW-0547">Nucleotide-binding</keyword>
<dbReference type="Pfam" id="PF12705">
    <property type="entry name" value="PDDEXK_1"/>
    <property type="match status" value="1"/>
</dbReference>
<accession>K1YWE4</accession>
<protein>
    <submittedName>
        <fullName evidence="2">DNA-dependent ATPase I and helicase II</fullName>
    </submittedName>
</protein>
<keyword evidence="2" id="KW-0067">ATP-binding</keyword>
<keyword evidence="2" id="KW-0378">Hydrolase</keyword>
<dbReference type="InterPro" id="IPR011604">
    <property type="entry name" value="PDDEXK-like_dom_sf"/>
</dbReference>
<comment type="caution">
    <text evidence="2">The sequence shown here is derived from an EMBL/GenBank/DDBJ whole genome shotgun (WGS) entry which is preliminary data.</text>
</comment>
<keyword evidence="2" id="KW-0347">Helicase</keyword>
<dbReference type="InterPro" id="IPR011335">
    <property type="entry name" value="Restrct_endonuc-II-like"/>
</dbReference>
<dbReference type="GO" id="GO:0004386">
    <property type="term" value="F:helicase activity"/>
    <property type="evidence" value="ECO:0007669"/>
    <property type="project" value="UniProtKB-KW"/>
</dbReference>
<gene>
    <name evidence="2" type="ORF">ACD_78C00350G0001</name>
</gene>
<sequence length="309" mass="35359">MNTTALQNFLNVADAGPEVFISNNILRFPQAKSVAASYGSAMHSALEQFFNEYKSSGLFHKERLLDAFKTSFRKEGFDEDVERDYLSRGQENLEALYVEITGKKYEELHLEYDFRTAWGGVFLETSPKGGLHIQNSDTHSSYTLSTPHSTSRSSHESHPFWEASIGSIQITGKIDRIEILKGNKLIVTDYKTGSWFDSFSDTGSAYEKVKKWKYKLQLCFYAVLFELSPRWSGFQNNEYSLVFVEQDRKTGQFMTVTEYIQQGEIERTKSLIRAVSSKIHSLDFPDISAYSRDIAGIRQFEEDLIEGKV</sequence>
<proteinExistence type="predicted"/>
<feature type="domain" description="PD-(D/E)XK endonuclease-like" evidence="1">
    <location>
        <begin position="23"/>
        <end position="284"/>
    </location>
</feature>
<dbReference type="EMBL" id="AMFJ01034350">
    <property type="protein sequence ID" value="EKD29579.1"/>
    <property type="molecule type" value="Genomic_DNA"/>
</dbReference>
<organism evidence="2">
    <name type="scientific">uncultured bacterium</name>
    <name type="common">gcode 4</name>
    <dbReference type="NCBI Taxonomy" id="1234023"/>
    <lineage>
        <taxon>Bacteria</taxon>
        <taxon>environmental samples</taxon>
    </lineage>
</organism>
<reference evidence="2" key="1">
    <citation type="journal article" date="2012" name="Science">
        <title>Fermentation, hydrogen, and sulfur metabolism in multiple uncultivated bacterial phyla.</title>
        <authorList>
            <person name="Wrighton K.C."/>
            <person name="Thomas B.C."/>
            <person name="Sharon I."/>
            <person name="Miller C.S."/>
            <person name="Castelle C.J."/>
            <person name="VerBerkmoes N.C."/>
            <person name="Wilkins M.J."/>
            <person name="Hettich R.L."/>
            <person name="Lipton M.S."/>
            <person name="Williams K.H."/>
            <person name="Long P.E."/>
            <person name="Banfield J.F."/>
        </authorList>
    </citation>
    <scope>NUCLEOTIDE SEQUENCE [LARGE SCALE GENOMIC DNA]</scope>
</reference>
<dbReference type="AlphaFoldDB" id="K1YWE4"/>
<name>K1YWE4_9BACT</name>
<dbReference type="InterPro" id="IPR038726">
    <property type="entry name" value="PDDEXK_AddAB-type"/>
</dbReference>
<dbReference type="Gene3D" id="3.90.320.10">
    <property type="match status" value="1"/>
</dbReference>
<evidence type="ECO:0000313" key="2">
    <source>
        <dbReference type="EMBL" id="EKD29579.1"/>
    </source>
</evidence>